<dbReference type="InterPro" id="IPR011009">
    <property type="entry name" value="Kinase-like_dom_sf"/>
</dbReference>
<dbReference type="RefSeq" id="XP_007925682.1">
    <property type="nucleotide sequence ID" value="XM_007927491.1"/>
</dbReference>
<dbReference type="AlphaFoldDB" id="M3B7F7"/>
<dbReference type="STRING" id="383855.M3B7F7"/>
<evidence type="ECO:0000313" key="1">
    <source>
        <dbReference type="EMBL" id="EME85242.1"/>
    </source>
</evidence>
<dbReference type="EMBL" id="KB446557">
    <property type="protein sequence ID" value="EME85242.1"/>
    <property type="molecule type" value="Genomic_DNA"/>
</dbReference>
<dbReference type="VEuPathDB" id="FungiDB:MYCFIDRAFT_207518"/>
<dbReference type="Gene3D" id="1.10.510.10">
    <property type="entry name" value="Transferase(Phosphotransferase) domain 1"/>
    <property type="match status" value="1"/>
</dbReference>
<proteinExistence type="predicted"/>
<evidence type="ECO:0000313" key="2">
    <source>
        <dbReference type="Proteomes" id="UP000016932"/>
    </source>
</evidence>
<dbReference type="GeneID" id="19336603"/>
<reference evidence="1 2" key="1">
    <citation type="journal article" date="2012" name="PLoS Pathog.">
        <title>Diverse lifestyles and strategies of plant pathogenesis encoded in the genomes of eighteen Dothideomycetes fungi.</title>
        <authorList>
            <person name="Ohm R.A."/>
            <person name="Feau N."/>
            <person name="Henrissat B."/>
            <person name="Schoch C.L."/>
            <person name="Horwitz B.A."/>
            <person name="Barry K.W."/>
            <person name="Condon B.J."/>
            <person name="Copeland A.C."/>
            <person name="Dhillon B."/>
            <person name="Glaser F."/>
            <person name="Hesse C.N."/>
            <person name="Kosti I."/>
            <person name="LaButti K."/>
            <person name="Lindquist E.A."/>
            <person name="Lucas S."/>
            <person name="Salamov A.A."/>
            <person name="Bradshaw R.E."/>
            <person name="Ciuffetti L."/>
            <person name="Hamelin R.C."/>
            <person name="Kema G.H.J."/>
            <person name="Lawrence C."/>
            <person name="Scott J.A."/>
            <person name="Spatafora J.W."/>
            <person name="Turgeon B.G."/>
            <person name="de Wit P.J.G.M."/>
            <person name="Zhong S."/>
            <person name="Goodwin S.B."/>
            <person name="Grigoriev I.V."/>
        </authorList>
    </citation>
    <scope>NUCLEOTIDE SEQUENCE [LARGE SCALE GENOMIC DNA]</scope>
    <source>
        <strain evidence="1 2">CIRAD86</strain>
    </source>
</reference>
<evidence type="ECO:0008006" key="3">
    <source>
        <dbReference type="Google" id="ProtNLM"/>
    </source>
</evidence>
<accession>M3B7F7</accession>
<organism evidence="1 2">
    <name type="scientific">Pseudocercospora fijiensis (strain CIRAD86)</name>
    <name type="common">Black leaf streak disease fungus</name>
    <name type="synonym">Mycosphaerella fijiensis</name>
    <dbReference type="NCBI Taxonomy" id="383855"/>
    <lineage>
        <taxon>Eukaryota</taxon>
        <taxon>Fungi</taxon>
        <taxon>Dikarya</taxon>
        <taxon>Ascomycota</taxon>
        <taxon>Pezizomycotina</taxon>
        <taxon>Dothideomycetes</taxon>
        <taxon>Dothideomycetidae</taxon>
        <taxon>Mycosphaerellales</taxon>
        <taxon>Mycosphaerellaceae</taxon>
        <taxon>Pseudocercospora</taxon>
    </lineage>
</organism>
<sequence>MQSRSIVVNVKKEEVRAIDRAQKLQAAHSAPLRSLQLLDDDSERLAAEAPLHRREAFVNSADSERHLIRVWLNHPEIFGRVIRTGGFLVKFPYITSSHPPHPSLLTSLLTSHLHMPLPKQIMPHQSLFPPASSEPFGGKNGVYGFILPHYAKESLRDHLPACRESGDLSFERQLKWSKQVCSALMHITSEARAFYSDLRPDNILLTDSDGLLLIESSSVGTGMSGQLTGVMLTSQDVRGSWQRWNPIRHSRGSQEGMGGGTTDGILGKSVVKDRLCKRCSNGCEMLKAHIAATKQCSMQQCRSRHQWLSRKLESLTNIDTPICVCNQAMKPFCNSVARHFPSCDLVAVRPRLACWSQDTRIYHAVWMEDRSVPSWPSWPPGEKGWRCFQTAIHASTFKSSLPPRPVHQILDFGSHAKPAEVSVKARQPSLACTCVSTQSMLVTALSRLRFLFYSFSGKTASRSRPMSDPNTSAYAIARPARLETGLAAVVGTCRSRSRGDQDRGIWRTAHCVKSQPMTSLPRLPSEARTFNDSRQIERLAYSFSRIAACIHSDTLRTGAGVCLSDRFTASSPASEVQQHRSPLIITTSPSHILSGTLAQIISNSGTRPQPTKPAQHRQTIFLRAGAYTSADF</sequence>
<name>M3B7F7_PSEFD</name>
<dbReference type="HOGENOM" id="CLU_432862_0_0_1"/>
<dbReference type="SUPFAM" id="SSF56112">
    <property type="entry name" value="Protein kinase-like (PK-like)"/>
    <property type="match status" value="1"/>
</dbReference>
<dbReference type="KEGG" id="pfj:MYCFIDRAFT_207518"/>
<gene>
    <name evidence="1" type="ORF">MYCFIDRAFT_207518</name>
</gene>
<dbReference type="eggNOG" id="ENOG502SDZT">
    <property type="taxonomic scope" value="Eukaryota"/>
</dbReference>
<dbReference type="Proteomes" id="UP000016932">
    <property type="component" value="Unassembled WGS sequence"/>
</dbReference>
<dbReference type="OrthoDB" id="4062651at2759"/>
<protein>
    <recommendedName>
        <fullName evidence="3">Protein kinase domain-containing protein</fullName>
    </recommendedName>
</protein>
<keyword evidence="2" id="KW-1185">Reference proteome</keyword>